<dbReference type="GO" id="GO:0005737">
    <property type="term" value="C:cytoplasm"/>
    <property type="evidence" value="ECO:0007669"/>
    <property type="project" value="UniProtKB-SubCell"/>
</dbReference>
<keyword evidence="8 10" id="KW-0030">Aminoacyl-tRNA synthetase</keyword>
<dbReference type="EC" id="6.1.1.6" evidence="10"/>
<comment type="catalytic activity">
    <reaction evidence="9 10">
        <text>tRNA(Lys) + L-lysine + ATP = L-lysyl-tRNA(Lys) + AMP + diphosphate</text>
        <dbReference type="Rhea" id="RHEA:20792"/>
        <dbReference type="Rhea" id="RHEA-COMP:9696"/>
        <dbReference type="Rhea" id="RHEA-COMP:9697"/>
        <dbReference type="ChEBI" id="CHEBI:30616"/>
        <dbReference type="ChEBI" id="CHEBI:32551"/>
        <dbReference type="ChEBI" id="CHEBI:33019"/>
        <dbReference type="ChEBI" id="CHEBI:78442"/>
        <dbReference type="ChEBI" id="CHEBI:78529"/>
        <dbReference type="ChEBI" id="CHEBI:456215"/>
        <dbReference type="EC" id="6.1.1.6"/>
    </reaction>
</comment>
<protein>
    <recommendedName>
        <fullName evidence="10">Lysine--tRNA ligase</fullName>
        <ecNumber evidence="10">6.1.1.6</ecNumber>
    </recommendedName>
    <alternativeName>
        <fullName evidence="10">Lysyl-tRNA synthetase</fullName>
        <shortName evidence="10">LysRS</shortName>
    </alternativeName>
</protein>
<reference evidence="11 12" key="1">
    <citation type="submission" date="2010-06" db="EMBL/GenBank/DDBJ databases">
        <title>Complete sequence of chromosome of Nitrosococcus watsoni C-113.</title>
        <authorList>
            <consortium name="US DOE Joint Genome Institute"/>
            <person name="Lucas S."/>
            <person name="Copeland A."/>
            <person name="Lapidus A."/>
            <person name="Cheng J.-F."/>
            <person name="Bruce D."/>
            <person name="Goodwin L."/>
            <person name="Pitluck S."/>
            <person name="Malfatti S.A."/>
            <person name="Chain P.S.G."/>
            <person name="Land M."/>
            <person name="Hauser L."/>
            <person name="Kyrpides N."/>
            <person name="Ivanova N."/>
            <person name="Cambell M.A."/>
            <person name="Heidelberg J.F."/>
            <person name="Klotz M.G."/>
            <person name="Woyke T."/>
        </authorList>
    </citation>
    <scope>NUCLEOTIDE SEQUENCE [LARGE SCALE GENOMIC DNA]</scope>
    <source>
        <strain evidence="11 12">C-113</strain>
    </source>
</reference>
<dbReference type="eggNOG" id="COG1384">
    <property type="taxonomic scope" value="Bacteria"/>
</dbReference>
<dbReference type="HAMAP" id="MF_00177">
    <property type="entry name" value="Lys_tRNA_synth_class1"/>
    <property type="match status" value="1"/>
</dbReference>
<evidence type="ECO:0000313" key="11">
    <source>
        <dbReference type="EMBL" id="ADJ28413.1"/>
    </source>
</evidence>
<dbReference type="GO" id="GO:0005524">
    <property type="term" value="F:ATP binding"/>
    <property type="evidence" value="ECO:0007669"/>
    <property type="project" value="UniProtKB-UniRule"/>
</dbReference>
<dbReference type="STRING" id="105559.Nwat_1508"/>
<comment type="caution">
    <text evidence="10">Lacks conserved residue(s) required for the propagation of feature annotation.</text>
</comment>
<dbReference type="InterPro" id="IPR002904">
    <property type="entry name" value="Lys-tRNA-ligase"/>
</dbReference>
<dbReference type="AlphaFoldDB" id="D8K686"/>
<organism evidence="11 12">
    <name type="scientific">Nitrosococcus watsoni (strain C-113)</name>
    <dbReference type="NCBI Taxonomy" id="105559"/>
    <lineage>
        <taxon>Bacteria</taxon>
        <taxon>Pseudomonadati</taxon>
        <taxon>Pseudomonadota</taxon>
        <taxon>Gammaproteobacteria</taxon>
        <taxon>Chromatiales</taxon>
        <taxon>Chromatiaceae</taxon>
        <taxon>Nitrosococcus</taxon>
    </lineage>
</organism>
<dbReference type="HOGENOM" id="CLU_025562_1_0_6"/>
<dbReference type="SUPFAM" id="SSF52374">
    <property type="entry name" value="Nucleotidylyl transferase"/>
    <property type="match status" value="1"/>
</dbReference>
<dbReference type="Gene3D" id="3.40.50.620">
    <property type="entry name" value="HUPs"/>
    <property type="match status" value="2"/>
</dbReference>
<evidence type="ECO:0000256" key="4">
    <source>
        <dbReference type="ARBA" id="ARBA00022598"/>
    </source>
</evidence>
<keyword evidence="7 10" id="KW-0648">Protein biosynthesis</keyword>
<evidence type="ECO:0000256" key="10">
    <source>
        <dbReference type="HAMAP-Rule" id="MF_00177"/>
    </source>
</evidence>
<evidence type="ECO:0000256" key="3">
    <source>
        <dbReference type="ARBA" id="ARBA00022490"/>
    </source>
</evidence>
<dbReference type="Gene3D" id="1.10.10.350">
    <property type="match status" value="1"/>
</dbReference>
<feature type="short sequence motif" description="'HIGH' region" evidence="10">
    <location>
        <begin position="43"/>
        <end position="51"/>
    </location>
</feature>
<comment type="subcellular location">
    <subcellularLocation>
        <location evidence="1 10">Cytoplasm</location>
    </subcellularLocation>
</comment>
<dbReference type="InterPro" id="IPR008925">
    <property type="entry name" value="aa_tRNA-synth_I_cd-bd_sf"/>
</dbReference>
<evidence type="ECO:0000256" key="1">
    <source>
        <dbReference type="ARBA" id="ARBA00004496"/>
    </source>
</evidence>
<evidence type="ECO:0000313" key="12">
    <source>
        <dbReference type="Proteomes" id="UP000000393"/>
    </source>
</evidence>
<dbReference type="GO" id="GO:0000049">
    <property type="term" value="F:tRNA binding"/>
    <property type="evidence" value="ECO:0007669"/>
    <property type="project" value="InterPro"/>
</dbReference>
<feature type="short sequence motif" description="'KMSKS' region" evidence="10">
    <location>
        <begin position="297"/>
        <end position="301"/>
    </location>
</feature>
<proteinExistence type="inferred from homology"/>
<evidence type="ECO:0000256" key="6">
    <source>
        <dbReference type="ARBA" id="ARBA00022840"/>
    </source>
</evidence>
<evidence type="ECO:0000256" key="8">
    <source>
        <dbReference type="ARBA" id="ARBA00023146"/>
    </source>
</evidence>
<dbReference type="NCBIfam" id="TIGR00467">
    <property type="entry name" value="lysS_arch"/>
    <property type="match status" value="1"/>
</dbReference>
<evidence type="ECO:0000256" key="9">
    <source>
        <dbReference type="ARBA" id="ARBA00048573"/>
    </source>
</evidence>
<comment type="similarity">
    <text evidence="2 10">Belongs to the class-I aminoacyl-tRNA synthetase family.</text>
</comment>
<dbReference type="SUPFAM" id="SSF48163">
    <property type="entry name" value="An anticodon-binding domain of class I aminoacyl-tRNA synthetases"/>
    <property type="match status" value="1"/>
</dbReference>
<keyword evidence="12" id="KW-1185">Reference proteome</keyword>
<dbReference type="InterPro" id="IPR020751">
    <property type="entry name" value="aa-tRNA-synth_I_codon-bd_sub2"/>
</dbReference>
<keyword evidence="6 10" id="KW-0067">ATP-binding</keyword>
<keyword evidence="4 10" id="KW-0436">Ligase</keyword>
<gene>
    <name evidence="10" type="primary">lysS</name>
    <name evidence="11" type="ordered locus">Nwat_1508</name>
</gene>
<dbReference type="PANTHER" id="PTHR37940">
    <property type="entry name" value="LYSINE--TRNA LIGASE"/>
    <property type="match status" value="1"/>
</dbReference>
<accession>D8K686</accession>
<dbReference type="GO" id="GO:0006430">
    <property type="term" value="P:lysyl-tRNA aminoacylation"/>
    <property type="evidence" value="ECO:0007669"/>
    <property type="project" value="UniProtKB-UniRule"/>
</dbReference>
<dbReference type="GO" id="GO:0004824">
    <property type="term" value="F:lysine-tRNA ligase activity"/>
    <property type="evidence" value="ECO:0007669"/>
    <property type="project" value="UniProtKB-UniRule"/>
</dbReference>
<dbReference type="Pfam" id="PF01921">
    <property type="entry name" value="tRNA-synt_1f"/>
    <property type="match status" value="1"/>
</dbReference>
<dbReference type="InterPro" id="IPR014729">
    <property type="entry name" value="Rossmann-like_a/b/a_fold"/>
</dbReference>
<dbReference type="Gene3D" id="1.10.10.770">
    <property type="match status" value="1"/>
</dbReference>
<dbReference type="PANTHER" id="PTHR37940:SF1">
    <property type="entry name" value="LYSINE--TRNA LIGASE"/>
    <property type="match status" value="1"/>
</dbReference>
<evidence type="ECO:0000256" key="2">
    <source>
        <dbReference type="ARBA" id="ARBA00005594"/>
    </source>
</evidence>
<sequence>MILLDFLGRESDFRKEKSGNFMWFEKIIEGLTGPQLINDSKTPSGRVHVGSLRGVLIHDAIYRALRDKGVEAIYQYGIDDYDPLDGLPADAASSLQAYMGYPLCNIPAPAGSKATDLADHYISEFLNIFPELGVEAQVYRMRDIYRSGRFNQAIDAILKKSDVVRKIYAEVSHAARPEDWYPFQVICEHCGKIGTTAVTAYDGKEVTYHCKTDLVSWAQGCGHQGKVSPFDGRGKLPWKLEWTAKWHTFGITIEGAGKDHCTKGGSRDVAARCLKEIFGDSPPLNVPYEFFLVSGAKMSSSKGVGMAAREIAHFLPPEILRFLIVRTPPKRTVNFSTDFEYIVRLFNEHDRLVQKARREQAPSEKKMLRMIEVDPASTAYHPIGFQLLIALLQLPHIDVEYEIQKRTEEGLTGQDKENLKKRLSAAAYWLDNYASEEDRIELQANLPAAAAELSHSQRAFLHLLGENFPKDSPGEEAYQKLIFDTARLTPLDQKSAFTAIYRVLLDQPQGPKGGALFVYLDREFLVQRFLEVNFSRDAFWRESGISVKECEDWLSKHRGQTLSAKADYKVNALISAKDAPDMLGEIKGKGVIELQVMLADKKTYRLRVLLRDFEGEESVLDSAVASLEAQGKEFLDGMNRLFGISIGTAIKPVVYREYEVGA</sequence>
<dbReference type="KEGG" id="nwa:Nwat_1508"/>
<keyword evidence="3 10" id="KW-0963">Cytoplasm</keyword>
<name>D8K686_NITWC</name>
<dbReference type="Proteomes" id="UP000000393">
    <property type="component" value="Chromosome"/>
</dbReference>
<keyword evidence="5 10" id="KW-0547">Nucleotide-binding</keyword>
<dbReference type="EMBL" id="CP002086">
    <property type="protein sequence ID" value="ADJ28413.1"/>
    <property type="molecule type" value="Genomic_DNA"/>
</dbReference>
<evidence type="ECO:0000256" key="5">
    <source>
        <dbReference type="ARBA" id="ARBA00022741"/>
    </source>
</evidence>
<evidence type="ECO:0000256" key="7">
    <source>
        <dbReference type="ARBA" id="ARBA00022917"/>
    </source>
</evidence>